<keyword evidence="7" id="KW-0802">TPR repeat</keyword>
<dbReference type="PANTHER" id="PTHR43711">
    <property type="entry name" value="TWO-COMPONENT HISTIDINE KINASE"/>
    <property type="match status" value="1"/>
</dbReference>
<dbReference type="SUPFAM" id="SSF55874">
    <property type="entry name" value="ATPase domain of HSP90 chaperone/DNA topoisomerase II/histidine kinase"/>
    <property type="match status" value="1"/>
</dbReference>
<dbReference type="SUPFAM" id="SSF48452">
    <property type="entry name" value="TPR-like"/>
    <property type="match status" value="2"/>
</dbReference>
<keyword evidence="9" id="KW-0812">Transmembrane</keyword>
<keyword evidence="6" id="KW-0902">Two-component regulatory system</keyword>
<dbReference type="Gene3D" id="1.10.287.130">
    <property type="match status" value="1"/>
</dbReference>
<keyword evidence="9" id="KW-1133">Transmembrane helix</keyword>
<dbReference type="InterPro" id="IPR005467">
    <property type="entry name" value="His_kinase_dom"/>
</dbReference>
<evidence type="ECO:0000256" key="2">
    <source>
        <dbReference type="ARBA" id="ARBA00012438"/>
    </source>
</evidence>
<dbReference type="SMART" id="SM00028">
    <property type="entry name" value="TPR"/>
    <property type="match status" value="7"/>
</dbReference>
<organism evidence="11 12">
    <name type="scientific">Sunxiuqinia dokdonensis</name>
    <dbReference type="NCBI Taxonomy" id="1409788"/>
    <lineage>
        <taxon>Bacteria</taxon>
        <taxon>Pseudomonadati</taxon>
        <taxon>Bacteroidota</taxon>
        <taxon>Bacteroidia</taxon>
        <taxon>Marinilabiliales</taxon>
        <taxon>Prolixibacteraceae</taxon>
        <taxon>Sunxiuqinia</taxon>
    </lineage>
</organism>
<evidence type="ECO:0000256" key="5">
    <source>
        <dbReference type="ARBA" id="ARBA00022777"/>
    </source>
</evidence>
<evidence type="ECO:0000256" key="1">
    <source>
        <dbReference type="ARBA" id="ARBA00000085"/>
    </source>
</evidence>
<dbReference type="Pfam" id="PF00512">
    <property type="entry name" value="HisKA"/>
    <property type="match status" value="1"/>
</dbReference>
<keyword evidence="12" id="KW-1185">Reference proteome</keyword>
<dbReference type="InterPro" id="IPR019734">
    <property type="entry name" value="TPR_rpt"/>
</dbReference>
<dbReference type="InterPro" id="IPR004358">
    <property type="entry name" value="Sig_transdc_His_kin-like_C"/>
</dbReference>
<dbReference type="STRING" id="1409788.NC99_44900"/>
<feature type="coiled-coil region" evidence="8">
    <location>
        <begin position="414"/>
        <end position="441"/>
    </location>
</feature>
<dbReference type="CDD" id="cd00082">
    <property type="entry name" value="HisKA"/>
    <property type="match status" value="1"/>
</dbReference>
<keyword evidence="3" id="KW-0597">Phosphoprotein</keyword>
<keyword evidence="8" id="KW-0175">Coiled coil</keyword>
<protein>
    <recommendedName>
        <fullName evidence="2">histidine kinase</fullName>
        <ecNumber evidence="2">2.7.13.3</ecNumber>
    </recommendedName>
</protein>
<dbReference type="PANTHER" id="PTHR43711:SF1">
    <property type="entry name" value="HISTIDINE KINASE 1"/>
    <property type="match status" value="1"/>
</dbReference>
<dbReference type="InterPro" id="IPR050736">
    <property type="entry name" value="Sensor_HK_Regulatory"/>
</dbReference>
<dbReference type="InterPro" id="IPR003661">
    <property type="entry name" value="HisK_dim/P_dom"/>
</dbReference>
<evidence type="ECO:0000313" key="11">
    <source>
        <dbReference type="EMBL" id="KOH42705.1"/>
    </source>
</evidence>
<dbReference type="Pfam" id="PF02518">
    <property type="entry name" value="HATPase_c"/>
    <property type="match status" value="1"/>
</dbReference>
<keyword evidence="9" id="KW-0472">Membrane</keyword>
<evidence type="ECO:0000256" key="9">
    <source>
        <dbReference type="SAM" id="Phobius"/>
    </source>
</evidence>
<evidence type="ECO:0000256" key="8">
    <source>
        <dbReference type="SAM" id="Coils"/>
    </source>
</evidence>
<dbReference type="Proteomes" id="UP000036958">
    <property type="component" value="Unassembled WGS sequence"/>
</dbReference>
<evidence type="ECO:0000313" key="12">
    <source>
        <dbReference type="Proteomes" id="UP000036958"/>
    </source>
</evidence>
<dbReference type="SUPFAM" id="SSF47384">
    <property type="entry name" value="Homodimeric domain of signal transducing histidine kinase"/>
    <property type="match status" value="1"/>
</dbReference>
<dbReference type="InterPro" id="IPR003594">
    <property type="entry name" value="HATPase_dom"/>
</dbReference>
<dbReference type="AlphaFoldDB" id="A0A0L8V2J1"/>
<dbReference type="EMBL" id="LGIA01000215">
    <property type="protein sequence ID" value="KOH42705.1"/>
    <property type="molecule type" value="Genomic_DNA"/>
</dbReference>
<dbReference type="SMART" id="SM00388">
    <property type="entry name" value="HisKA"/>
    <property type="match status" value="1"/>
</dbReference>
<evidence type="ECO:0000256" key="7">
    <source>
        <dbReference type="PROSITE-ProRule" id="PRU00339"/>
    </source>
</evidence>
<dbReference type="Pfam" id="PF13181">
    <property type="entry name" value="TPR_8"/>
    <property type="match status" value="1"/>
</dbReference>
<feature type="repeat" description="TPR" evidence="7">
    <location>
        <begin position="270"/>
        <end position="303"/>
    </location>
</feature>
<dbReference type="Gene3D" id="3.30.565.10">
    <property type="entry name" value="Histidine kinase-like ATPase, C-terminal domain"/>
    <property type="match status" value="1"/>
</dbReference>
<comment type="catalytic activity">
    <reaction evidence="1">
        <text>ATP + protein L-histidine = ADP + protein N-phospho-L-histidine.</text>
        <dbReference type="EC" id="2.7.13.3"/>
    </reaction>
</comment>
<proteinExistence type="predicted"/>
<evidence type="ECO:0000256" key="3">
    <source>
        <dbReference type="ARBA" id="ARBA00022553"/>
    </source>
</evidence>
<dbReference type="EC" id="2.7.13.3" evidence="2"/>
<dbReference type="Pfam" id="PF13424">
    <property type="entry name" value="TPR_12"/>
    <property type="match status" value="2"/>
</dbReference>
<dbReference type="FunFam" id="3.30.565.10:FF:000006">
    <property type="entry name" value="Sensor histidine kinase WalK"/>
    <property type="match status" value="1"/>
</dbReference>
<gene>
    <name evidence="11" type="ORF">NC99_44900</name>
</gene>
<dbReference type="Gene3D" id="1.25.40.10">
    <property type="entry name" value="Tetratricopeptide repeat domain"/>
    <property type="match status" value="2"/>
</dbReference>
<dbReference type="GO" id="GO:0000155">
    <property type="term" value="F:phosphorelay sensor kinase activity"/>
    <property type="evidence" value="ECO:0007669"/>
    <property type="project" value="InterPro"/>
</dbReference>
<dbReference type="SMART" id="SM00387">
    <property type="entry name" value="HATPase_c"/>
    <property type="match status" value="1"/>
</dbReference>
<keyword evidence="4 11" id="KW-0808">Transferase</keyword>
<reference evidence="12" key="1">
    <citation type="submission" date="2015-07" db="EMBL/GenBank/DDBJ databases">
        <title>Genome sequencing of Sunxiuqinia dokdonensis strain SK.</title>
        <authorList>
            <person name="Ahn S."/>
            <person name="Kim B.-C."/>
        </authorList>
    </citation>
    <scope>NUCLEOTIDE SEQUENCE [LARGE SCALE GENOMIC DNA]</scope>
    <source>
        <strain evidence="12">SK</strain>
    </source>
</reference>
<dbReference type="InterPro" id="IPR011990">
    <property type="entry name" value="TPR-like_helical_dom_sf"/>
</dbReference>
<dbReference type="PROSITE" id="PS50005">
    <property type="entry name" value="TPR"/>
    <property type="match status" value="2"/>
</dbReference>
<feature type="repeat" description="TPR" evidence="7">
    <location>
        <begin position="149"/>
        <end position="182"/>
    </location>
</feature>
<feature type="transmembrane region" description="Helical" evidence="9">
    <location>
        <begin position="391"/>
        <end position="413"/>
    </location>
</feature>
<dbReference type="InterPro" id="IPR036890">
    <property type="entry name" value="HATPase_C_sf"/>
</dbReference>
<evidence type="ECO:0000259" key="10">
    <source>
        <dbReference type="PROSITE" id="PS50109"/>
    </source>
</evidence>
<dbReference type="PRINTS" id="PR00344">
    <property type="entry name" value="BCTRLSENSOR"/>
</dbReference>
<name>A0A0L8V2J1_9BACT</name>
<evidence type="ECO:0000256" key="4">
    <source>
        <dbReference type="ARBA" id="ARBA00022679"/>
    </source>
</evidence>
<keyword evidence="5 11" id="KW-0418">Kinase</keyword>
<accession>A0A0L8V2J1</accession>
<comment type="caution">
    <text evidence="11">The sequence shown here is derived from an EMBL/GenBank/DDBJ whole genome shotgun (WGS) entry which is preliminary data.</text>
</comment>
<sequence>MLVIFFSSFDQSAADSLLLKLPQLSGSERTEALVQLSLAYARIDSTRSLSYADEAIDLATSAGDSLHLAMAVYNQGECRYFFDAYERALQNYELACAIFEQLGDSAMLGDTHNAIGLVHYYTGEYNLAATHFYKSLGYLAKDPLSEEVAHVYSNLGLVFLKIGEPQRAIHNFRHAAGINTQIQDSSSLAVNFNGLGISFFNMEQFDSSKVYYNKALHLFRQLENHQREAIVLHNIATIYVNTGDSLQQALNWYEQTIEVFDALGDLRSKAHALDGLGGVHRELKNYKKAVAAFQESIKLIEENDFGFYLLQQNYHDLAVAYERMGQIDNAYKAFKLHSAFKDSMLREERLNQVAELEQQYQARQKEAEIERLNSSREIDQLKIQRNEEVRIFGMIAIVLLVATIFMISVAYFNKRKHNALLSRKNERIEEQRLELEKLNNSKNKFFSIIAHDLKNPFHTVMGYTYLMHKEYDRFSDEEKRKYAGDIYRSAQSIFKLLHNLLDWAQSQTGSLVYTPQKVSFLEIYQAIENLIKPTAEQKKIRLQAEIPDDLHIYGDPRMLETVLRNLMNNAVKFTDEGGTVKVGVKDDGHKAVICVCDDGVGIPPADMGGLFQIDSKNKRKGTANEDGSGLGLLVCSEFVRKNGGDIWADSQHGKGSQFYFSIPKSV</sequence>
<dbReference type="InterPro" id="IPR036097">
    <property type="entry name" value="HisK_dim/P_sf"/>
</dbReference>
<feature type="coiled-coil region" evidence="8">
    <location>
        <begin position="346"/>
        <end position="384"/>
    </location>
</feature>
<dbReference type="PROSITE" id="PS50109">
    <property type="entry name" value="HIS_KIN"/>
    <property type="match status" value="1"/>
</dbReference>
<feature type="domain" description="Histidine kinase" evidence="10">
    <location>
        <begin position="448"/>
        <end position="666"/>
    </location>
</feature>
<evidence type="ECO:0000256" key="6">
    <source>
        <dbReference type="ARBA" id="ARBA00023012"/>
    </source>
</evidence>